<protein>
    <submittedName>
        <fullName evidence="5">TRAP-type C4-dicarboxylate transport system, substrate-binding protein</fullName>
    </submittedName>
</protein>
<name>A0A1I4HJI5_9RHOB</name>
<keyword evidence="6" id="KW-1185">Reference proteome</keyword>
<dbReference type="Gene3D" id="3.40.190.170">
    <property type="entry name" value="Bacterial extracellular solute-binding protein, family 7"/>
    <property type="match status" value="1"/>
</dbReference>
<evidence type="ECO:0000313" key="6">
    <source>
        <dbReference type="Proteomes" id="UP000199550"/>
    </source>
</evidence>
<gene>
    <name evidence="5" type="ORF">SAMN04488004_11824</name>
</gene>
<dbReference type="Pfam" id="PF03480">
    <property type="entry name" value="DctP"/>
    <property type="match status" value="1"/>
</dbReference>
<evidence type="ECO:0000256" key="4">
    <source>
        <dbReference type="SAM" id="SignalP"/>
    </source>
</evidence>
<dbReference type="CDD" id="cd13666">
    <property type="entry name" value="PBP2_TRAP_DctP_like_1"/>
    <property type="match status" value="1"/>
</dbReference>
<evidence type="ECO:0000256" key="1">
    <source>
        <dbReference type="ARBA" id="ARBA00004418"/>
    </source>
</evidence>
<organism evidence="5 6">
    <name type="scientific">Loktanella salsilacus</name>
    <dbReference type="NCBI Taxonomy" id="195913"/>
    <lineage>
        <taxon>Bacteria</taxon>
        <taxon>Pseudomonadati</taxon>
        <taxon>Pseudomonadota</taxon>
        <taxon>Alphaproteobacteria</taxon>
        <taxon>Rhodobacterales</taxon>
        <taxon>Roseobacteraceae</taxon>
        <taxon>Loktanella</taxon>
    </lineage>
</organism>
<keyword evidence="3" id="KW-0574">Periplasm</keyword>
<dbReference type="GO" id="GO:0042597">
    <property type="term" value="C:periplasmic space"/>
    <property type="evidence" value="ECO:0007669"/>
    <property type="project" value="UniProtKB-SubCell"/>
</dbReference>
<evidence type="ECO:0000256" key="2">
    <source>
        <dbReference type="ARBA" id="ARBA00022729"/>
    </source>
</evidence>
<sequence length="376" mass="40678">MTSILKSTVVALAAMTTTMTTAASAESYNANHFFAERHSMVRGPYVEFAKKVAEETNGEIDFTVFSAGSLLPPASSLQGVRDGVAQVTYHAGTYTPSELPIDNLIGNMAFYNTDPLVMAFASTEFGLTNAEQQAEWKANGVVYGGGYSTSEYFMQCNTPIRTLEDMQGKRLRMAGGAWSRFAEFAGAVPVSIPSSEMYTGLDAGSLDCAVAAADALDSFSLKDVVTDMNTLAIGNYYAGFEWGYNVPFWQSITPENRRVLFNEMAYYLGEHRIAFDKDVEEAVQSAKDGGMTVVDPDETLTNALAEFVVADEATLISTAKERGVADPEAILTAFKAIIDKWDGLLADVDTTDVDALAALARSEIYDKIDETTYGVN</sequence>
<reference evidence="5 6" key="1">
    <citation type="submission" date="2016-10" db="EMBL/GenBank/DDBJ databases">
        <authorList>
            <person name="de Groot N.N."/>
        </authorList>
    </citation>
    <scope>NUCLEOTIDE SEQUENCE [LARGE SCALE GENOMIC DNA]</scope>
    <source>
        <strain evidence="5 6">DSM 16199</strain>
    </source>
</reference>
<dbReference type="InterPro" id="IPR018389">
    <property type="entry name" value="DctP_fam"/>
</dbReference>
<dbReference type="GO" id="GO:0055085">
    <property type="term" value="P:transmembrane transport"/>
    <property type="evidence" value="ECO:0007669"/>
    <property type="project" value="InterPro"/>
</dbReference>
<dbReference type="RefSeq" id="WP_245754264.1">
    <property type="nucleotide sequence ID" value="NZ_CAXIDI010000004.1"/>
</dbReference>
<feature type="signal peptide" evidence="4">
    <location>
        <begin position="1"/>
        <end position="22"/>
    </location>
</feature>
<evidence type="ECO:0000256" key="3">
    <source>
        <dbReference type="ARBA" id="ARBA00022764"/>
    </source>
</evidence>
<comment type="subcellular location">
    <subcellularLocation>
        <location evidence="1">Periplasm</location>
    </subcellularLocation>
</comment>
<proteinExistence type="predicted"/>
<dbReference type="PANTHER" id="PTHR33376:SF15">
    <property type="entry name" value="BLL6794 PROTEIN"/>
    <property type="match status" value="1"/>
</dbReference>
<feature type="chain" id="PRO_5011515807" evidence="4">
    <location>
        <begin position="23"/>
        <end position="376"/>
    </location>
</feature>
<dbReference type="EMBL" id="FOTF01000018">
    <property type="protein sequence ID" value="SFL42362.1"/>
    <property type="molecule type" value="Genomic_DNA"/>
</dbReference>
<dbReference type="InterPro" id="IPR038404">
    <property type="entry name" value="TRAP_DctP_sf"/>
</dbReference>
<evidence type="ECO:0000313" key="5">
    <source>
        <dbReference type="EMBL" id="SFL42362.1"/>
    </source>
</evidence>
<accession>A0A1I4HJI5</accession>
<dbReference type="Proteomes" id="UP000199550">
    <property type="component" value="Unassembled WGS sequence"/>
</dbReference>
<dbReference type="STRING" id="195913.SAMN04488004_11824"/>
<keyword evidence="2 4" id="KW-0732">Signal</keyword>
<dbReference type="PANTHER" id="PTHR33376">
    <property type="match status" value="1"/>
</dbReference>
<dbReference type="AlphaFoldDB" id="A0A1I4HJI5"/>